<proteinExistence type="predicted"/>
<reference evidence="2" key="1">
    <citation type="journal article" date="2020" name="Stud. Mycol.">
        <title>101 Dothideomycetes genomes: a test case for predicting lifestyles and emergence of pathogens.</title>
        <authorList>
            <person name="Haridas S."/>
            <person name="Albert R."/>
            <person name="Binder M."/>
            <person name="Bloem J."/>
            <person name="Labutti K."/>
            <person name="Salamov A."/>
            <person name="Andreopoulos B."/>
            <person name="Baker S."/>
            <person name="Barry K."/>
            <person name="Bills G."/>
            <person name="Bluhm B."/>
            <person name="Cannon C."/>
            <person name="Castanera R."/>
            <person name="Culley D."/>
            <person name="Daum C."/>
            <person name="Ezra D."/>
            <person name="Gonzalez J."/>
            <person name="Henrissat B."/>
            <person name="Kuo A."/>
            <person name="Liang C."/>
            <person name="Lipzen A."/>
            <person name="Lutzoni F."/>
            <person name="Magnuson J."/>
            <person name="Mondo S."/>
            <person name="Nolan M."/>
            <person name="Ohm R."/>
            <person name="Pangilinan J."/>
            <person name="Park H.-J."/>
            <person name="Ramirez L."/>
            <person name="Alfaro M."/>
            <person name="Sun H."/>
            <person name="Tritt A."/>
            <person name="Yoshinaga Y."/>
            <person name="Zwiers L.-H."/>
            <person name="Turgeon B."/>
            <person name="Goodwin S."/>
            <person name="Spatafora J."/>
            <person name="Crous P."/>
            <person name="Grigoriev I."/>
        </authorList>
    </citation>
    <scope>NUCLEOTIDE SEQUENCE</scope>
    <source>
        <strain evidence="2">CBS 107.79</strain>
    </source>
</reference>
<dbReference type="EMBL" id="ML976685">
    <property type="protein sequence ID" value="KAF1972664.1"/>
    <property type="molecule type" value="Genomic_DNA"/>
</dbReference>
<dbReference type="Pfam" id="PF26639">
    <property type="entry name" value="Het-6_barrel"/>
    <property type="match status" value="1"/>
</dbReference>
<feature type="domain" description="Heterokaryon incompatibility" evidence="1">
    <location>
        <begin position="56"/>
        <end position="188"/>
    </location>
</feature>
<dbReference type="AlphaFoldDB" id="A0A6A5V6G3"/>
<dbReference type="OrthoDB" id="5386682at2759"/>
<protein>
    <submittedName>
        <fullName evidence="2">HET-domain-containing protein</fullName>
    </submittedName>
</protein>
<evidence type="ECO:0000313" key="2">
    <source>
        <dbReference type="EMBL" id="KAF1972664.1"/>
    </source>
</evidence>
<accession>A0A6A5V6G3</accession>
<gene>
    <name evidence="2" type="ORF">BU23DRAFT_534475</name>
</gene>
<organism evidence="2 3">
    <name type="scientific">Bimuria novae-zelandiae CBS 107.79</name>
    <dbReference type="NCBI Taxonomy" id="1447943"/>
    <lineage>
        <taxon>Eukaryota</taxon>
        <taxon>Fungi</taxon>
        <taxon>Dikarya</taxon>
        <taxon>Ascomycota</taxon>
        <taxon>Pezizomycotina</taxon>
        <taxon>Dothideomycetes</taxon>
        <taxon>Pleosporomycetidae</taxon>
        <taxon>Pleosporales</taxon>
        <taxon>Massarineae</taxon>
        <taxon>Didymosphaeriaceae</taxon>
        <taxon>Bimuria</taxon>
    </lineage>
</organism>
<dbReference type="InterPro" id="IPR052895">
    <property type="entry name" value="HetReg/Transcr_Mod"/>
</dbReference>
<evidence type="ECO:0000313" key="3">
    <source>
        <dbReference type="Proteomes" id="UP000800036"/>
    </source>
</evidence>
<dbReference type="PANTHER" id="PTHR24148">
    <property type="entry name" value="ANKYRIN REPEAT DOMAIN-CONTAINING PROTEIN 39 HOMOLOG-RELATED"/>
    <property type="match status" value="1"/>
</dbReference>
<sequence length="567" mass="64260">MPPKSRQAQWTHQAYQYEPLPLSRMIRMIEIDPSQDWALPLSCHIKIANLDAVPSYEALSYRWDKPKDSLLLCGKELRIRRNLADALKRLRLPDARRYIWADGVCINQRDDREIQCQIKLMRDIYWKATRVLVWLGEDTDNEAEQSFDRLKHIALSGYDPPPPRSSWWDSVAAFYRCEWFSRLWVFQEIAMATSASVHWGASSIPWETVGTASTRIRTLHLNAVMHHVMPNVYNAYLFNKTFAGDIQESFLYMLQVSRKLQCHLPKDSIHALSAFATVDFKVQDFSAGVKERTMTLYRRFARKILRRMRTLDLLSAVQHHSPAISTPTWVPRWDIRLVNTLAPLGSAVSRYTASRQLPAPRIKWIGYRGSTLCTSGLEFDTISEVKEEMTGLKDGSKMAAVFVNVLTQWLKIASYYPTGEPLARVGCFTLTAGMDAYAMRVEDESQHLADFTAFWAEYGYGMKWLLSSENGILGGDADSFLMAAGMASGGRKLFNTVTGYVGIGPASSQPGDMICVLAGGTVPFIVRRDVRSRRLSRRFALIGEAYVHGIMHGEATGRYANGEQAIE</sequence>
<feature type="non-terminal residue" evidence="2">
    <location>
        <position position="567"/>
    </location>
</feature>
<dbReference type="Pfam" id="PF06985">
    <property type="entry name" value="HET"/>
    <property type="match status" value="1"/>
</dbReference>
<evidence type="ECO:0000259" key="1">
    <source>
        <dbReference type="Pfam" id="PF06985"/>
    </source>
</evidence>
<keyword evidence="3" id="KW-1185">Reference proteome</keyword>
<dbReference type="PANTHER" id="PTHR24148:SF64">
    <property type="entry name" value="HETEROKARYON INCOMPATIBILITY DOMAIN-CONTAINING PROTEIN"/>
    <property type="match status" value="1"/>
</dbReference>
<dbReference type="Proteomes" id="UP000800036">
    <property type="component" value="Unassembled WGS sequence"/>
</dbReference>
<dbReference type="InterPro" id="IPR010730">
    <property type="entry name" value="HET"/>
</dbReference>
<name>A0A6A5V6G3_9PLEO</name>